<geneLocation type="plasmid" evidence="3 4">
    <name>pHl5678-1</name>
</geneLocation>
<evidence type="ECO:0000256" key="1">
    <source>
        <dbReference type="SAM" id="MobiDB-lite"/>
    </source>
</evidence>
<sequence>MEAHAARMTDAFLVGLDLREHLRFGKSLLEAFEELEIRVNTLEDGYSDWHPTSYPFQGILKFFFYREVTGDSYRELSKHQELASACGLDRIPDVSVLSRTWRNRFDAATREFVKRGAHLLVKNIHDFGPSVAEVRPKHEVIDSEERGSEKSGSGEKQEATFNDKQIFRTTRLARKHCFTPFDSGRAENSSYDDSRFFELQTFMGMVECGTAQGAARFQYRRGKEYGPHGDTHLRSVKQFDPESLLDGFDTATDQLLSVTESKVSFRRPVTVALDITTVPYFGDVEGMSMVSGTKDGDGRAFKFATLSIVGQNVPLVLAVEPVRESSAWDDNPPNRIHSVVRRLVRQAKEHVPIETVLCDREFDSMRVFQTLSNLGVDYLIPKRITSSEHKAIEQMEQDGQEVAVESASVHVEQGSHAMEFLYVPSTKTDGTTVFATNARVTPEEAEAFCRRYSSRWQIENEYKSIKHDFLAKTSSKDYRVRLFYFVFAVLLYNIWRLTDFLLKAAAEGEMDYAPVITAGECVELVSSALLPPD</sequence>
<feature type="domain" description="Transposase IS4-like" evidence="2">
    <location>
        <begin position="340"/>
        <end position="494"/>
    </location>
</feature>
<dbReference type="RefSeq" id="WP_258303484.1">
    <property type="nucleotide sequence ID" value="NZ_CP078064.1"/>
</dbReference>
<name>A0ABY5RLB4_HALLR</name>
<gene>
    <name evidence="3" type="ORF">KU306_16880</name>
</gene>
<feature type="region of interest" description="Disordered" evidence="1">
    <location>
        <begin position="136"/>
        <end position="160"/>
    </location>
</feature>
<dbReference type="EMBL" id="CP078064">
    <property type="protein sequence ID" value="UVE51995.1"/>
    <property type="molecule type" value="Genomic_DNA"/>
</dbReference>
<reference evidence="3" key="1">
    <citation type="submission" date="2021-07" db="EMBL/GenBank/DDBJ databases">
        <title>Studies on halocins as antimicrobial molecules from haloarchaea.</title>
        <authorList>
            <person name="Kumar S."/>
            <person name="Khare S.K."/>
        </authorList>
    </citation>
    <scope>NUCLEOTIDE SEQUENCE</scope>
    <source>
        <strain evidence="3">NCIM 5678</strain>
        <plasmid evidence="3">pHl5678-1</plasmid>
    </source>
</reference>
<evidence type="ECO:0000313" key="3">
    <source>
        <dbReference type="EMBL" id="UVE51995.1"/>
    </source>
</evidence>
<evidence type="ECO:0000259" key="2">
    <source>
        <dbReference type="Pfam" id="PF01609"/>
    </source>
</evidence>
<dbReference type="GeneID" id="74530624"/>
<dbReference type="Proteomes" id="UP001058330">
    <property type="component" value="Plasmid pHl5678-1"/>
</dbReference>
<keyword evidence="4" id="KW-1185">Reference proteome</keyword>
<dbReference type="InterPro" id="IPR012337">
    <property type="entry name" value="RNaseH-like_sf"/>
</dbReference>
<protein>
    <submittedName>
        <fullName evidence="3">Transposase</fullName>
    </submittedName>
</protein>
<proteinExistence type="predicted"/>
<dbReference type="Pfam" id="PF01609">
    <property type="entry name" value="DDE_Tnp_1"/>
    <property type="match status" value="1"/>
</dbReference>
<accession>A0ABY5RLB4</accession>
<keyword evidence="3" id="KW-0614">Plasmid</keyword>
<dbReference type="SUPFAM" id="SSF53098">
    <property type="entry name" value="Ribonuclease H-like"/>
    <property type="match status" value="1"/>
</dbReference>
<organism evidence="3 4">
    <name type="scientific">Haloferax larsenii</name>
    <dbReference type="NCBI Taxonomy" id="302484"/>
    <lineage>
        <taxon>Archaea</taxon>
        <taxon>Methanobacteriati</taxon>
        <taxon>Methanobacteriota</taxon>
        <taxon>Stenosarchaea group</taxon>
        <taxon>Halobacteria</taxon>
        <taxon>Halobacteriales</taxon>
        <taxon>Haloferacaceae</taxon>
        <taxon>Haloferax</taxon>
    </lineage>
</organism>
<dbReference type="InterPro" id="IPR002559">
    <property type="entry name" value="Transposase_11"/>
</dbReference>
<feature type="compositionally biased region" description="Basic and acidic residues" evidence="1">
    <location>
        <begin position="136"/>
        <end position="158"/>
    </location>
</feature>
<evidence type="ECO:0000313" key="4">
    <source>
        <dbReference type="Proteomes" id="UP001058330"/>
    </source>
</evidence>